<keyword evidence="2" id="KW-1185">Reference proteome</keyword>
<reference evidence="1" key="2">
    <citation type="submission" date="2025-08" db="UniProtKB">
        <authorList>
            <consortium name="Ensembl"/>
        </authorList>
    </citation>
    <scope>IDENTIFICATION</scope>
</reference>
<dbReference type="OMA" id="KHSILCA"/>
<reference evidence="1" key="3">
    <citation type="submission" date="2025-09" db="UniProtKB">
        <authorList>
            <consortium name="Ensembl"/>
        </authorList>
    </citation>
    <scope>IDENTIFICATION</scope>
</reference>
<evidence type="ECO:0000313" key="2">
    <source>
        <dbReference type="Proteomes" id="UP000291022"/>
    </source>
</evidence>
<dbReference type="Ensembl" id="ENSUAMT00000000410.1">
    <property type="protein sequence ID" value="ENSUAMP00000000338.1"/>
    <property type="gene ID" value="ENSUAMG00000000375.1"/>
</dbReference>
<proteinExistence type="predicted"/>
<dbReference type="InterPro" id="IPR036265">
    <property type="entry name" value="HIT-like_sf"/>
</dbReference>
<dbReference type="STRING" id="9643.ENSUAMP00000000338"/>
<evidence type="ECO:0000313" key="1">
    <source>
        <dbReference type="Ensembl" id="ENSUAMP00000000338.1"/>
    </source>
</evidence>
<dbReference type="Gene3D" id="3.30.428.10">
    <property type="entry name" value="HIT-like"/>
    <property type="match status" value="1"/>
</dbReference>
<dbReference type="PANTHER" id="PTHR23089">
    <property type="entry name" value="HISTIDINE TRIAD HIT PROTEIN"/>
    <property type="match status" value="1"/>
</dbReference>
<name>A0A452Q7Y7_URSAM</name>
<dbReference type="Proteomes" id="UP000291022">
    <property type="component" value="Unassembled WGS sequence"/>
</dbReference>
<dbReference type="AlphaFoldDB" id="A0A452Q7Y7"/>
<accession>A0A452Q7Y7</accession>
<reference evidence="2" key="1">
    <citation type="submission" date="2016-06" db="EMBL/GenBank/DDBJ databases">
        <title>De novo assembly and RNA-Seq shows season-dependent expression and editing in black bear kidneys.</title>
        <authorList>
            <person name="Korstanje R."/>
            <person name="Srivastava A."/>
            <person name="Sarsani V.K."/>
            <person name="Sheehan S.M."/>
            <person name="Seger R.L."/>
            <person name="Barter M.E."/>
            <person name="Lindqvist C."/>
            <person name="Brody L.C."/>
            <person name="Mullikin J.C."/>
        </authorList>
    </citation>
    <scope>NUCLEOTIDE SEQUENCE [LARGE SCALE GENOMIC DNA]</scope>
</reference>
<sequence length="69" mass="7951">MADEFAKAQARWAGKDTVFRKTIHKEIPAKIIFEDDQCLAFHDLSSNKPKTTFSLMEQTLEWGMAELAY</sequence>
<protein>
    <submittedName>
        <fullName evidence="1">Uncharacterized protein</fullName>
    </submittedName>
</protein>
<dbReference type="InterPro" id="IPR001310">
    <property type="entry name" value="Histidine_triad_HIT"/>
</dbReference>
<dbReference type="SUPFAM" id="SSF54197">
    <property type="entry name" value="HIT-like"/>
    <property type="match status" value="1"/>
</dbReference>
<dbReference type="GeneTree" id="ENSGT00980000200292"/>
<organism evidence="1 2">
    <name type="scientific">Ursus americanus</name>
    <name type="common">American black bear</name>
    <name type="synonym">Euarctos americanus</name>
    <dbReference type="NCBI Taxonomy" id="9643"/>
    <lineage>
        <taxon>Eukaryota</taxon>
        <taxon>Metazoa</taxon>
        <taxon>Chordata</taxon>
        <taxon>Craniata</taxon>
        <taxon>Vertebrata</taxon>
        <taxon>Euteleostomi</taxon>
        <taxon>Mammalia</taxon>
        <taxon>Eutheria</taxon>
        <taxon>Laurasiatheria</taxon>
        <taxon>Carnivora</taxon>
        <taxon>Caniformia</taxon>
        <taxon>Ursidae</taxon>
        <taxon>Ursus</taxon>
    </lineage>
</organism>